<protein>
    <recommendedName>
        <fullName evidence="3">Large ribosomal RNA subunit accumulation protein YceD</fullName>
    </recommendedName>
    <alternativeName>
        <fullName evidence="5">23S rRNA accumulation protein YceD</fullName>
    </alternativeName>
</protein>
<accession>A0A4Z0FD47</accession>
<dbReference type="RefSeq" id="WP_135280882.1">
    <property type="nucleotide sequence ID" value="NZ_SRIO01000003.1"/>
</dbReference>
<evidence type="ECO:0000256" key="5">
    <source>
        <dbReference type="ARBA" id="ARBA00031841"/>
    </source>
</evidence>
<sequence>MSDPLPEFIEVDRFAAKGGHLEGGYAVAGLKRLEQMVAEPAGDIRFALNFRRDDEGRSRISGEIQGEVVLTCQRCLRRYRQALAGTVDLTALADERRLTDIPGDSEPLLTDGQPVRLADLVEDEAILALPIVALHPQCSPPEHDRSGGSEESPFAVLKRNR</sequence>
<dbReference type="InterPro" id="IPR003772">
    <property type="entry name" value="YceD"/>
</dbReference>
<feature type="region of interest" description="Disordered" evidence="6">
    <location>
        <begin position="138"/>
        <end position="161"/>
    </location>
</feature>
<comment type="similarity">
    <text evidence="2">Belongs to the DUF177 domain family.</text>
</comment>
<dbReference type="InterPro" id="IPR039255">
    <property type="entry name" value="YceD_bac"/>
</dbReference>
<organism evidence="7 8">
    <name type="scientific">Candidatus Macondimonas diazotrophica</name>
    <dbReference type="NCBI Taxonomy" id="2305248"/>
    <lineage>
        <taxon>Bacteria</taxon>
        <taxon>Pseudomonadati</taxon>
        <taxon>Pseudomonadota</taxon>
        <taxon>Gammaproteobacteria</taxon>
        <taxon>Chromatiales</taxon>
        <taxon>Ectothiorhodospiraceae</taxon>
        <taxon>Candidatus Macondimonas</taxon>
    </lineage>
</organism>
<evidence type="ECO:0000256" key="3">
    <source>
        <dbReference type="ARBA" id="ARBA00015716"/>
    </source>
</evidence>
<evidence type="ECO:0000313" key="7">
    <source>
        <dbReference type="EMBL" id="TFZ83465.1"/>
    </source>
</evidence>
<evidence type="ECO:0000256" key="2">
    <source>
        <dbReference type="ARBA" id="ARBA00010740"/>
    </source>
</evidence>
<evidence type="ECO:0000313" key="8">
    <source>
        <dbReference type="Proteomes" id="UP000297890"/>
    </source>
</evidence>
<proteinExistence type="inferred from homology"/>
<keyword evidence="8" id="KW-1185">Reference proteome</keyword>
<dbReference type="PANTHER" id="PTHR38099">
    <property type="entry name" value="LARGE RIBOSOMAL RNA SUBUNIT ACCUMULATION PROTEIN YCED"/>
    <property type="match status" value="1"/>
</dbReference>
<evidence type="ECO:0000256" key="6">
    <source>
        <dbReference type="SAM" id="MobiDB-lite"/>
    </source>
</evidence>
<dbReference type="OrthoDB" id="9786771at2"/>
<reference evidence="7 8" key="1">
    <citation type="journal article" date="2019" name="ISME J.">
        <title>Candidatus Macondimonas diazotrophica, a novel gammaproteobacterial genus dominating crude-oil-contaminated coastal sediments.</title>
        <authorList>
            <person name="Karthikeyan S."/>
            <person name="Konstantinidis K."/>
        </authorList>
    </citation>
    <scope>NUCLEOTIDE SEQUENCE [LARGE SCALE GENOMIC DNA]</scope>
    <source>
        <strain evidence="7 8">KTK01</strain>
    </source>
</reference>
<dbReference type="GO" id="GO:0042254">
    <property type="term" value="P:ribosome biogenesis"/>
    <property type="evidence" value="ECO:0007669"/>
    <property type="project" value="UniProtKB-KW"/>
</dbReference>
<dbReference type="Pfam" id="PF02620">
    <property type="entry name" value="YceD"/>
    <property type="match status" value="1"/>
</dbReference>
<dbReference type="Proteomes" id="UP000297890">
    <property type="component" value="Unassembled WGS sequence"/>
</dbReference>
<keyword evidence="4" id="KW-0690">Ribosome biogenesis</keyword>
<evidence type="ECO:0000256" key="4">
    <source>
        <dbReference type="ARBA" id="ARBA00022517"/>
    </source>
</evidence>
<dbReference type="EMBL" id="SRIO01000003">
    <property type="protein sequence ID" value="TFZ83465.1"/>
    <property type="molecule type" value="Genomic_DNA"/>
</dbReference>
<gene>
    <name evidence="7" type="ORF">E4680_02840</name>
</gene>
<dbReference type="GO" id="GO:0005829">
    <property type="term" value="C:cytosol"/>
    <property type="evidence" value="ECO:0007669"/>
    <property type="project" value="TreeGrafter"/>
</dbReference>
<evidence type="ECO:0000256" key="1">
    <source>
        <dbReference type="ARBA" id="ARBA00002868"/>
    </source>
</evidence>
<name>A0A4Z0FD47_9GAMM</name>
<comment type="function">
    <text evidence="1">Plays a role in synthesis, processing and/or stability of 23S rRNA.</text>
</comment>
<comment type="caution">
    <text evidence="7">The sequence shown here is derived from an EMBL/GenBank/DDBJ whole genome shotgun (WGS) entry which is preliminary data.</text>
</comment>
<dbReference type="AlphaFoldDB" id="A0A4Z0FD47"/>
<dbReference type="PANTHER" id="PTHR38099:SF1">
    <property type="entry name" value="LARGE RIBOSOMAL RNA SUBUNIT ACCUMULATION PROTEIN YCED"/>
    <property type="match status" value="1"/>
</dbReference>